<gene>
    <name evidence="3" type="ORF">C798_23205</name>
</gene>
<protein>
    <submittedName>
        <fullName evidence="3">Type VI secretion system protein TssA</fullName>
    </submittedName>
</protein>
<dbReference type="PANTHER" id="PTHR37951">
    <property type="entry name" value="CYTOPLASMIC PROTEIN-RELATED"/>
    <property type="match status" value="1"/>
</dbReference>
<dbReference type="RefSeq" id="WP_017452619.1">
    <property type="nucleotide sequence ID" value="NZ_CP008956.1"/>
</dbReference>
<dbReference type="EMBL" id="CP008956">
    <property type="protein sequence ID" value="QJQ03028.1"/>
    <property type="molecule type" value="Genomic_DNA"/>
</dbReference>
<evidence type="ECO:0000256" key="1">
    <source>
        <dbReference type="SAM" id="MobiDB-lite"/>
    </source>
</evidence>
<sequence length="375" mass="41056">MKLPTLKSLLGSKPPTSAIDPLLKPINDNHPGGEDLSFTADLDAIAEARRFDDPTLDQGEWVTDIKEADWTFVEQRCAQLIETRSKDLRLAVWYSEAACKTRGLRGLGDGFLLVAGLFDHFWDHLYPPSEDGDHDRRVGNLTWLLSRAVQMSREIALTEGRGTAFSLLDFDAARTRAANAERIANEGGQPEEGVKLAVMESARKRSSHAFYQAMLADTQYGLQCLEQLEKSVDARLGVDGPGFSAAREALTLVHDTVVRFAADTGLRSASPVEVETVQEDTPAAAEQTVDGGAAPNRSAQHNGPIRTRAEAIAQLRAVAEFFRRTEPHSPVAHLADKAAQWGEMPLHAWLKTVIKDNAALSHVEELLGLQPPPQD</sequence>
<dbReference type="InterPro" id="IPR010657">
    <property type="entry name" value="ImpA_N"/>
</dbReference>
<feature type="domain" description="ImpA N-terminal" evidence="2">
    <location>
        <begin position="23"/>
        <end position="145"/>
    </location>
</feature>
<reference evidence="3 4" key="1">
    <citation type="journal article" date="2012" name="J. Bacteriol.">
        <title>Genome sequence of the pathogenic Herbaspirillum seropedicae strain Os34, isolated from rice roots.</title>
        <authorList>
            <person name="Ye W."/>
            <person name="Ye S."/>
            <person name="Liu J."/>
            <person name="Chang S."/>
            <person name="Chen M."/>
            <person name="Zhu B."/>
            <person name="Guo L."/>
            <person name="An Q."/>
        </authorList>
    </citation>
    <scope>NUCLEOTIDE SEQUENCE [LARGE SCALE GENOMIC DNA]</scope>
    <source>
        <strain evidence="3 4">Os34</strain>
    </source>
</reference>
<evidence type="ECO:0000313" key="4">
    <source>
        <dbReference type="Proteomes" id="UP000501648"/>
    </source>
</evidence>
<dbReference type="Pfam" id="PF06812">
    <property type="entry name" value="ImpA_N"/>
    <property type="match status" value="1"/>
</dbReference>
<proteinExistence type="predicted"/>
<dbReference type="InterPro" id="IPR017740">
    <property type="entry name" value="TssA-like"/>
</dbReference>
<accession>A0A6M3ZWP5</accession>
<dbReference type="AlphaFoldDB" id="A0A6M3ZWP5"/>
<feature type="region of interest" description="Disordered" evidence="1">
    <location>
        <begin position="280"/>
        <end position="303"/>
    </location>
</feature>
<dbReference type="Proteomes" id="UP000501648">
    <property type="component" value="Chromosome"/>
</dbReference>
<dbReference type="NCBIfam" id="TIGR03363">
    <property type="entry name" value="VI_chp_8"/>
    <property type="match status" value="1"/>
</dbReference>
<dbReference type="PANTHER" id="PTHR37951:SF1">
    <property type="entry name" value="TYPE VI SECRETION SYSTEM COMPONENT TSSA1"/>
    <property type="match status" value="1"/>
</dbReference>
<evidence type="ECO:0000313" key="3">
    <source>
        <dbReference type="EMBL" id="QJQ03028.1"/>
    </source>
</evidence>
<name>A0A6M3ZWP5_9BURK</name>
<evidence type="ECO:0000259" key="2">
    <source>
        <dbReference type="Pfam" id="PF06812"/>
    </source>
</evidence>
<organism evidence="3 4">
    <name type="scientific">Herbaspirillum rubrisubalbicans Os34</name>
    <dbReference type="NCBI Taxonomy" id="1235827"/>
    <lineage>
        <taxon>Bacteria</taxon>
        <taxon>Pseudomonadati</taxon>
        <taxon>Pseudomonadota</taxon>
        <taxon>Betaproteobacteria</taxon>
        <taxon>Burkholderiales</taxon>
        <taxon>Oxalobacteraceae</taxon>
        <taxon>Herbaspirillum</taxon>
    </lineage>
</organism>